<dbReference type="NCBIfam" id="TIGR01098">
    <property type="entry name" value="3A0109s03R"/>
    <property type="match status" value="1"/>
</dbReference>
<name>A0A0K1XBM0_9GAMM</name>
<evidence type="ECO:0000313" key="4">
    <source>
        <dbReference type="EMBL" id="AKX58790.1"/>
    </source>
</evidence>
<accession>A0A0K1XBM0</accession>
<dbReference type="RefSeq" id="WP_053099700.1">
    <property type="nucleotide sequence ID" value="NZ_CP012363.1"/>
</dbReference>
<dbReference type="NCBIfam" id="TIGR03431">
    <property type="entry name" value="PhnD"/>
    <property type="match status" value="1"/>
</dbReference>
<dbReference type="InterPro" id="IPR017797">
    <property type="entry name" value="Phosphnate-bd"/>
</dbReference>
<dbReference type="AlphaFoldDB" id="A0A0K1XBM0"/>
<dbReference type="SUPFAM" id="SSF53850">
    <property type="entry name" value="Periplasmic binding protein-like II"/>
    <property type="match status" value="1"/>
</dbReference>
<dbReference type="InterPro" id="IPR005770">
    <property type="entry name" value="PhnD"/>
</dbReference>
<dbReference type="GO" id="GO:0043190">
    <property type="term" value="C:ATP-binding cassette (ABC) transporter complex"/>
    <property type="evidence" value="ECO:0007669"/>
    <property type="project" value="InterPro"/>
</dbReference>
<reference evidence="4 5" key="1">
    <citation type="journal article" date="2015" name="Genome Announc.">
        <title>Genome Sequences of Oblitimonas alkaliphila gen. nov. sp. nov. (Proposed), a Novel Bacterium of the Pseudomonadaceae Family.</title>
        <authorList>
            <person name="Lauer A.C."/>
            <person name="Nicholson A.C."/>
            <person name="Humrighouse B.W."/>
            <person name="Emery B."/>
            <person name="Drobish A."/>
            <person name="Juieng P."/>
            <person name="Loparev V."/>
            <person name="McQuiston J.R."/>
        </authorList>
    </citation>
    <scope>NUCLEOTIDE SEQUENCE [LARGE SCALE GENOMIC DNA]</scope>
    <source>
        <strain evidence="4 5">E5571</strain>
    </source>
</reference>
<keyword evidence="2 3" id="KW-0732">Signal</keyword>
<dbReference type="GO" id="GO:0015716">
    <property type="term" value="P:organic phosphonate transport"/>
    <property type="evidence" value="ECO:0007669"/>
    <property type="project" value="InterPro"/>
</dbReference>
<comment type="similarity">
    <text evidence="1">Belongs to the phosphate/phosphite/phosphonate binding protein family.</text>
</comment>
<keyword evidence="5" id="KW-1185">Reference proteome</keyword>
<evidence type="ECO:0000256" key="2">
    <source>
        <dbReference type="ARBA" id="ARBA00022729"/>
    </source>
</evidence>
<dbReference type="PATRIC" id="fig|1698447.3.peg.390"/>
<proteinExistence type="inferred from homology"/>
<dbReference type="PANTHER" id="PTHR35841">
    <property type="entry name" value="PHOSPHONATES-BINDING PERIPLASMIC PROTEIN"/>
    <property type="match status" value="1"/>
</dbReference>
<dbReference type="Proteomes" id="UP000063953">
    <property type="component" value="Chromosome"/>
</dbReference>
<feature type="signal peptide" evidence="3">
    <location>
        <begin position="1"/>
        <end position="25"/>
    </location>
</feature>
<protein>
    <submittedName>
        <fullName evidence="4">Phosphonate ABC transporter substrate-binding protein</fullName>
    </submittedName>
</protein>
<dbReference type="CDD" id="cd01071">
    <property type="entry name" value="PBP2_PhnD_like"/>
    <property type="match status" value="1"/>
</dbReference>
<feature type="chain" id="PRO_5005471952" evidence="3">
    <location>
        <begin position="26"/>
        <end position="283"/>
    </location>
</feature>
<gene>
    <name evidence="4" type="ORF">AKN88_01735</name>
</gene>
<sequence>MLFNKFFAQTTLAASLCISGLSAQAMDDLKMALIPAEDSRAMLKQSQVLIDQLSEKLGVKVEGFVATDYNGVIEALRAGHVDIAYLGPFSYVKAAEIADVEAFAVAETASAGSVAYHSQIIAPTSAKDINDLKDLQGKNFAFVSPTSTSGYIVPMVGLKKAGIEPREYFQNVIYTGAHDANILAVKNNRVDAATVADRIIDSAVAKGMISKDEYKVLWRSDSIPESPMVWRKALPEADKQKIKEAFLSIKDVEFGDQGMVSRYVETNDKAYDPVREATALTKE</sequence>
<dbReference type="PANTHER" id="PTHR35841:SF1">
    <property type="entry name" value="PHOSPHONATES-BINDING PERIPLASMIC PROTEIN"/>
    <property type="match status" value="1"/>
</dbReference>
<evidence type="ECO:0000256" key="3">
    <source>
        <dbReference type="SAM" id="SignalP"/>
    </source>
</evidence>
<dbReference type="Pfam" id="PF12974">
    <property type="entry name" value="Phosphonate-bd"/>
    <property type="match status" value="1"/>
</dbReference>
<dbReference type="EMBL" id="CP012365">
    <property type="protein sequence ID" value="AKX58790.1"/>
    <property type="molecule type" value="Genomic_DNA"/>
</dbReference>
<evidence type="ECO:0000256" key="1">
    <source>
        <dbReference type="ARBA" id="ARBA00007162"/>
    </source>
</evidence>
<organism evidence="4 5">
    <name type="scientific">Thiopseudomonas alkaliphila</name>
    <dbReference type="NCBI Taxonomy" id="1697053"/>
    <lineage>
        <taxon>Bacteria</taxon>
        <taxon>Pseudomonadati</taxon>
        <taxon>Pseudomonadota</taxon>
        <taxon>Gammaproteobacteria</taxon>
        <taxon>Pseudomonadales</taxon>
        <taxon>Pseudomonadaceae</taxon>
        <taxon>Thiopseudomonas</taxon>
    </lineage>
</organism>
<dbReference type="GO" id="GO:0055085">
    <property type="term" value="P:transmembrane transport"/>
    <property type="evidence" value="ECO:0007669"/>
    <property type="project" value="InterPro"/>
</dbReference>
<evidence type="ECO:0000313" key="5">
    <source>
        <dbReference type="Proteomes" id="UP000063953"/>
    </source>
</evidence>
<dbReference type="Gene3D" id="3.40.190.10">
    <property type="entry name" value="Periplasmic binding protein-like II"/>
    <property type="match status" value="2"/>
</dbReference>